<evidence type="ECO:0008006" key="3">
    <source>
        <dbReference type="Google" id="ProtNLM"/>
    </source>
</evidence>
<protein>
    <recommendedName>
        <fullName evidence="3">Rubisco LSMT substrate-binding domain-containing protein</fullName>
    </recommendedName>
</protein>
<evidence type="ECO:0000313" key="2">
    <source>
        <dbReference type="EMBL" id="CAD8777641.1"/>
    </source>
</evidence>
<dbReference type="CDD" id="cd10527">
    <property type="entry name" value="SET_LSMT"/>
    <property type="match status" value="1"/>
</dbReference>
<feature type="signal peptide" evidence="1">
    <location>
        <begin position="1"/>
        <end position="21"/>
    </location>
</feature>
<dbReference type="InterPro" id="IPR046341">
    <property type="entry name" value="SET_dom_sf"/>
</dbReference>
<reference evidence="2" key="1">
    <citation type="submission" date="2021-01" db="EMBL/GenBank/DDBJ databases">
        <authorList>
            <person name="Corre E."/>
            <person name="Pelletier E."/>
            <person name="Niang G."/>
            <person name="Scheremetjew M."/>
            <person name="Finn R."/>
            <person name="Kale V."/>
            <person name="Holt S."/>
            <person name="Cochrane G."/>
            <person name="Meng A."/>
            <person name="Brown T."/>
            <person name="Cohen L."/>
        </authorList>
    </citation>
    <scope>NUCLEOTIDE SEQUENCE</scope>
    <source>
        <strain evidence="2">CCMP443</strain>
    </source>
</reference>
<dbReference type="GO" id="GO:0016279">
    <property type="term" value="F:protein-lysine N-methyltransferase activity"/>
    <property type="evidence" value="ECO:0007669"/>
    <property type="project" value="TreeGrafter"/>
</dbReference>
<proteinExistence type="predicted"/>
<sequence>MRGSFLLLACIALHLACEAAAQPKFEIFEPLAGAEYTKDQEIVLSFQGTDFPKNNRRAELHLNKKKLRDLPLPQNEGDVFNVTLTGVKKGRHEFDVILFYGLDPLKEEVLDVWGSFFFVGSETARLSTKLKEGKKKAGSREWAADTMLTWLTSKGADVEKITVKETAGEGSPLGLFTVPELVRAGETVAELPFSATLGPESAARNMYKEFLLTLYSDKDFPAQFANAVHLILELQQEGSHMLPWIHTLPPYHDESLNVALSWDRHDQMRAVRLLPMLTKTAHDQQTFFDRGYERLWAVMDMYEKDFKKLKKSKKMPKLSLFTRGNMVWAMSVVLTRAWRCPNTPDVVFEGYSHRPGLYRIAPPTDAINFLPNGHLPYPSVPRDSHGHIVITVNNTDAMVRMIALEDMKKGTQAFLHVGDLTNRELMVQYGFIRRPNLFDPELSYPDWVPGMWMGEADAEIYGKQANTNQRGCPLSSVAPGADASYFARELNTTLPESAYEDQAKMEGLRKAMDELFEASIILVPHGEEGERQVCIEGTTPEQCAAAAKGASPLVRDAEYTARGMMADLSWDASDEVAAAWEAVRRALGV</sequence>
<organism evidence="2">
    <name type="scientific">Hemiselmis tepida</name>
    <dbReference type="NCBI Taxonomy" id="464990"/>
    <lineage>
        <taxon>Eukaryota</taxon>
        <taxon>Cryptophyceae</taxon>
        <taxon>Cryptomonadales</taxon>
        <taxon>Hemiselmidaceae</taxon>
        <taxon>Hemiselmis</taxon>
    </lineage>
</organism>
<feature type="chain" id="PRO_5031008800" description="Rubisco LSMT substrate-binding domain-containing protein" evidence="1">
    <location>
        <begin position="22"/>
        <end position="589"/>
    </location>
</feature>
<evidence type="ECO:0000256" key="1">
    <source>
        <dbReference type="SAM" id="SignalP"/>
    </source>
</evidence>
<dbReference type="PANTHER" id="PTHR13271">
    <property type="entry name" value="UNCHARACTERIZED PUTATIVE METHYLTRANSFERASE"/>
    <property type="match status" value="1"/>
</dbReference>
<gene>
    <name evidence="2" type="ORF">HTEP1355_LOCUS863</name>
</gene>
<accession>A0A7S0YFY2</accession>
<dbReference type="InterPro" id="IPR050600">
    <property type="entry name" value="SETD3_SETD6_MTase"/>
</dbReference>
<name>A0A7S0YFY2_9CRYP</name>
<dbReference type="AlphaFoldDB" id="A0A7S0YFY2"/>
<dbReference type="SUPFAM" id="SSF82199">
    <property type="entry name" value="SET domain"/>
    <property type="match status" value="1"/>
</dbReference>
<dbReference type="Gene3D" id="3.90.1410.10">
    <property type="entry name" value="set domain protein methyltransferase, domain 1"/>
    <property type="match status" value="1"/>
</dbReference>
<dbReference type="EMBL" id="HBFN01001346">
    <property type="protein sequence ID" value="CAD8777641.1"/>
    <property type="molecule type" value="Transcribed_RNA"/>
</dbReference>
<keyword evidence="1" id="KW-0732">Signal</keyword>